<dbReference type="AlphaFoldDB" id="A0A1J6IEH5"/>
<accession>A0A1J6IEH5</accession>
<dbReference type="EMBL" id="MJEQ01037187">
    <property type="protein sequence ID" value="OIT03461.1"/>
    <property type="molecule type" value="Genomic_DNA"/>
</dbReference>
<gene>
    <name evidence="1" type="ORF">A4A49_13307</name>
</gene>
<sequence length="183" mass="21457">MTVESILTSIESERRWVDDCMRSFQSDLTIDISPCVFQVPKSFAETKPQAYTPQKISLGPYHHLRPEFFTTQRHKLTVAKNFLNNDHQVQHFAEEVLDKLWLVEPLIRAYYDKYLDLEGKTLVWILAIDSLYLLNFLNSYNTQDDQEVDDSNSNSHERRKLAQDVMMLENQIPSFVLIEISTL</sequence>
<proteinExistence type="predicted"/>
<name>A0A1J6IEH5_NICAT</name>
<dbReference type="OMA" id="RESCCIF"/>
<dbReference type="PANTHER" id="PTHR31170">
    <property type="entry name" value="BNAC04G53230D PROTEIN"/>
    <property type="match status" value="1"/>
</dbReference>
<organism evidence="1 2">
    <name type="scientific">Nicotiana attenuata</name>
    <name type="common">Coyote tobacco</name>
    <dbReference type="NCBI Taxonomy" id="49451"/>
    <lineage>
        <taxon>Eukaryota</taxon>
        <taxon>Viridiplantae</taxon>
        <taxon>Streptophyta</taxon>
        <taxon>Embryophyta</taxon>
        <taxon>Tracheophyta</taxon>
        <taxon>Spermatophyta</taxon>
        <taxon>Magnoliopsida</taxon>
        <taxon>eudicotyledons</taxon>
        <taxon>Gunneridae</taxon>
        <taxon>Pentapetalae</taxon>
        <taxon>asterids</taxon>
        <taxon>lamiids</taxon>
        <taxon>Solanales</taxon>
        <taxon>Solanaceae</taxon>
        <taxon>Nicotianoideae</taxon>
        <taxon>Nicotianeae</taxon>
        <taxon>Nicotiana</taxon>
    </lineage>
</organism>
<dbReference type="InterPro" id="IPR004158">
    <property type="entry name" value="DUF247_pln"/>
</dbReference>
<evidence type="ECO:0000313" key="1">
    <source>
        <dbReference type="EMBL" id="OIT03461.1"/>
    </source>
</evidence>
<dbReference type="Proteomes" id="UP000187609">
    <property type="component" value="Unassembled WGS sequence"/>
</dbReference>
<evidence type="ECO:0000313" key="2">
    <source>
        <dbReference type="Proteomes" id="UP000187609"/>
    </source>
</evidence>
<dbReference type="Pfam" id="PF03140">
    <property type="entry name" value="DUF247"/>
    <property type="match status" value="1"/>
</dbReference>
<dbReference type="Gramene" id="OIT03461">
    <property type="protein sequence ID" value="OIT03461"/>
    <property type="gene ID" value="A4A49_13307"/>
</dbReference>
<comment type="caution">
    <text evidence="1">The sequence shown here is derived from an EMBL/GenBank/DDBJ whole genome shotgun (WGS) entry which is preliminary data.</text>
</comment>
<dbReference type="STRING" id="49451.A0A1J6IEH5"/>
<reference evidence="1" key="1">
    <citation type="submission" date="2016-11" db="EMBL/GenBank/DDBJ databases">
        <title>The genome of Nicotiana attenuata.</title>
        <authorList>
            <person name="Xu S."/>
            <person name="Brockmoeller T."/>
            <person name="Gaquerel E."/>
            <person name="Navarro A."/>
            <person name="Kuhl H."/>
            <person name="Gase K."/>
            <person name="Ling Z."/>
            <person name="Zhou W."/>
            <person name="Kreitzer C."/>
            <person name="Stanke M."/>
            <person name="Tang H."/>
            <person name="Lyons E."/>
            <person name="Pandey P."/>
            <person name="Pandey S.P."/>
            <person name="Timmermann B."/>
            <person name="Baldwin I.T."/>
        </authorList>
    </citation>
    <scope>NUCLEOTIDE SEQUENCE [LARGE SCALE GENOMIC DNA]</scope>
    <source>
        <strain evidence="1">UT</strain>
    </source>
</reference>
<protein>
    <submittedName>
        <fullName evidence="1">Upf0481 protein</fullName>
    </submittedName>
</protein>
<keyword evidence="2" id="KW-1185">Reference proteome</keyword>